<feature type="transmembrane region" description="Helical" evidence="6">
    <location>
        <begin position="404"/>
        <end position="429"/>
    </location>
</feature>
<feature type="transmembrane region" description="Helical" evidence="6">
    <location>
        <begin position="216"/>
        <end position="240"/>
    </location>
</feature>
<dbReference type="InterPro" id="IPR023616">
    <property type="entry name" value="Cyt_c_oxase-like_su1_dom"/>
</dbReference>
<evidence type="ECO:0000313" key="11">
    <source>
        <dbReference type="Proteomes" id="UP000298722"/>
    </source>
</evidence>
<feature type="transmembrane region" description="Helical" evidence="6">
    <location>
        <begin position="441"/>
        <end position="465"/>
    </location>
</feature>
<dbReference type="InterPro" id="IPR046739">
    <property type="entry name" value="DUF6789"/>
</dbReference>
<feature type="transmembrane region" description="Helical" evidence="6">
    <location>
        <begin position="260"/>
        <end position="281"/>
    </location>
</feature>
<feature type="domain" description="Cytochrome oxidase subunit I profile" evidence="7">
    <location>
        <begin position="58"/>
        <end position="557"/>
    </location>
</feature>
<feature type="transmembrane region" description="Helical" evidence="6">
    <location>
        <begin position="477"/>
        <end position="505"/>
    </location>
</feature>
<keyword evidence="5" id="KW-0813">Transport</keyword>
<evidence type="ECO:0000256" key="6">
    <source>
        <dbReference type="SAM" id="Phobius"/>
    </source>
</evidence>
<dbReference type="PaxDb" id="272569-rrnAC0880"/>
<dbReference type="PANTHER" id="PTHR10422">
    <property type="entry name" value="CYTOCHROME C OXIDASE SUBUNIT 1"/>
    <property type="match status" value="1"/>
</dbReference>
<dbReference type="Proteomes" id="UP000298722">
    <property type="component" value="Chromosome"/>
</dbReference>
<dbReference type="EnsemblBacteria" id="AAV45858">
    <property type="protein sequence ID" value="AAV45858"/>
    <property type="gene ID" value="rrnAC0880"/>
</dbReference>
<dbReference type="InterPro" id="IPR036927">
    <property type="entry name" value="Cyt_c_oxase-like_su1_sf"/>
</dbReference>
<feature type="transmembrane region" description="Helical" evidence="6">
    <location>
        <begin position="721"/>
        <end position="746"/>
    </location>
</feature>
<accession>Q5V3P4</accession>
<keyword evidence="5" id="KW-0679">Respiratory chain</keyword>
<reference evidence="9 11" key="2">
    <citation type="submission" date="2019-04" db="EMBL/GenBank/DDBJ databases">
        <title>Methylomes of two halophilic Archaea, Haloarcula marismortui and Haloferax mediterranei.</title>
        <authorList>
            <person name="DasSarma S."/>
            <person name="DasSarma P."/>
            <person name="DasSarma S."/>
            <person name="Fomenkov A."/>
            <person name="Vincze T."/>
            <person name="Anton B.P."/>
            <person name="Roberts R.J."/>
        </authorList>
    </citation>
    <scope>NUCLEOTIDE SEQUENCE [LARGE SCALE GENOMIC DNA]</scope>
    <source>
        <strain evidence="9 11">ATCC 43049</strain>
    </source>
</reference>
<dbReference type="RefSeq" id="WP_011223292.1">
    <property type="nucleotide sequence ID" value="NC_006396.1"/>
</dbReference>
<dbReference type="STRING" id="272569.rrnAC0880"/>
<dbReference type="PRINTS" id="PR01165">
    <property type="entry name" value="CYCOXIDASEI"/>
</dbReference>
<dbReference type="GO" id="GO:0016020">
    <property type="term" value="C:membrane"/>
    <property type="evidence" value="ECO:0007669"/>
    <property type="project" value="UniProtKB-SubCell"/>
</dbReference>
<keyword evidence="3 6" id="KW-1133">Transmembrane helix</keyword>
<dbReference type="GO" id="GO:0016491">
    <property type="term" value="F:oxidoreductase activity"/>
    <property type="evidence" value="ECO:0007669"/>
    <property type="project" value="UniProtKB-KW"/>
</dbReference>
<keyword evidence="5" id="KW-0479">Metal-binding</keyword>
<feature type="transmembrane region" description="Helical" evidence="6">
    <location>
        <begin position="115"/>
        <end position="138"/>
    </location>
</feature>
<dbReference type="Pfam" id="PF00115">
    <property type="entry name" value="COX1"/>
    <property type="match status" value="1"/>
</dbReference>
<evidence type="ECO:0000256" key="2">
    <source>
        <dbReference type="ARBA" id="ARBA00022692"/>
    </source>
</evidence>
<dbReference type="GO" id="GO:0015990">
    <property type="term" value="P:electron transport coupled proton transport"/>
    <property type="evidence" value="ECO:0007669"/>
    <property type="project" value="TreeGrafter"/>
</dbReference>
<comment type="subcellular location">
    <subcellularLocation>
        <location evidence="1">Membrane</location>
        <topology evidence="1">Multi-pass membrane protein</topology>
    </subcellularLocation>
</comment>
<keyword evidence="8" id="KW-0560">Oxidoreductase</keyword>
<sequence>MLNRAIVEGTALAVLALAVLFLWVREQRQARPESDGGYTTREEVEFEIGRIQSELSRWLTTTDHRDIGLLYIFFGTAAGLWGGVDAMMLRTELLTPPADIWTPETYNALFTTHGLTMLIFFVLPVFFGIGNYVLPLLIGADDMAFPRVNAIGFWLLLPALILVRMGLMMQVLGQVLNLVLPADAIRFFLTMREVSVGWTLYAPLSVQQPNPQIDLLLLGLHLSGIATTVGAINFITTIVYERGEGVSWANLDIFSWNMLVTSGIALFAFPLLGSALVMLLLDRNLGTAFFATEGGGAILWQHLFWFWGHPEVYILFLPATGLMSLILPKFVGRKLFGYQFIVYSTLGLGVLSFGVWAHHMFTTSADPRVKLSFMAVSIAIAVPSAIKVFNWITTMWEGNIRLTAPFMLCAGGIGTFIIGGVTGVFLAVIPVDILYHGTYYVVGHFHLIVVGIIPFLMIAASYYWYPLITGRWYDTRMARFQALLIVFGSFVTFMTLLVIGGLGLPRRQTIYPPEYQLAQQIATVGGYIIGLSALLWLYNMLVSYWRGTPVTTTDPWGLKATSQFTREWQWFEQHMMDKYDMEPTEPETTRRSYAPEAEPTGLAGGVGTVAQTVSRNAWMAAVGGFVGTVLMSGGLITAILIGVLVPVSFGEIAELVGLPANPAIGAVLFLVGGTVTWPLLFLAFSDYLPGRLLFETGLVFATLISSGFAIAFYTGQSGLTFIGYLTFVLVSHWAYGIGLTVTFQYLKSDETLRSRGGGGS</sequence>
<dbReference type="Pfam" id="PF20587">
    <property type="entry name" value="DUF6789"/>
    <property type="match status" value="1"/>
</dbReference>
<feature type="transmembrane region" description="Helical" evidence="6">
    <location>
        <begin position="371"/>
        <end position="392"/>
    </location>
</feature>
<keyword evidence="5" id="KW-0408">Iron</keyword>
<feature type="transmembrane region" description="Helical" evidence="6">
    <location>
        <begin position="618"/>
        <end position="643"/>
    </location>
</feature>
<keyword evidence="10" id="KW-1185">Reference proteome</keyword>
<feature type="transmembrane region" description="Helical" evidence="6">
    <location>
        <begin position="517"/>
        <end position="538"/>
    </location>
</feature>
<organism evidence="8 10">
    <name type="scientific">Haloarcula marismortui (strain ATCC 43049 / DSM 3752 / JCM 8966 / VKM B-1809)</name>
    <name type="common">Halobacterium marismortui</name>
    <dbReference type="NCBI Taxonomy" id="272569"/>
    <lineage>
        <taxon>Archaea</taxon>
        <taxon>Methanobacteriati</taxon>
        <taxon>Methanobacteriota</taxon>
        <taxon>Stenosarchaea group</taxon>
        <taxon>Halobacteria</taxon>
        <taxon>Halobacteriales</taxon>
        <taxon>Haloarculaceae</taxon>
        <taxon>Haloarcula</taxon>
    </lineage>
</organism>
<dbReference type="GO" id="GO:0022904">
    <property type="term" value="P:respiratory electron transport chain"/>
    <property type="evidence" value="ECO:0007669"/>
    <property type="project" value="TreeGrafter"/>
</dbReference>
<keyword evidence="4 6" id="KW-0472">Membrane</keyword>
<evidence type="ECO:0000313" key="8">
    <source>
        <dbReference type="EMBL" id="AAV45858.1"/>
    </source>
</evidence>
<feature type="transmembrane region" description="Helical" evidence="6">
    <location>
        <begin position="340"/>
        <end position="359"/>
    </location>
</feature>
<dbReference type="Proteomes" id="UP000001169">
    <property type="component" value="Chromosome I"/>
</dbReference>
<dbReference type="KEGG" id="hma:rrnAC0880"/>
<dbReference type="EMBL" id="AY596297">
    <property type="protein sequence ID" value="AAV45858.1"/>
    <property type="molecule type" value="Genomic_DNA"/>
</dbReference>
<evidence type="ECO:0000313" key="9">
    <source>
        <dbReference type="EMBL" id="QCP90631.1"/>
    </source>
</evidence>
<evidence type="ECO:0000256" key="4">
    <source>
        <dbReference type="ARBA" id="ARBA00023136"/>
    </source>
</evidence>
<keyword evidence="2 5" id="KW-0812">Transmembrane</keyword>
<protein>
    <submittedName>
        <fullName evidence="8">Cytochrome C oxidase subunit I</fullName>
        <ecNumber evidence="8">1.9.3.1</ecNumber>
    </submittedName>
</protein>
<keyword evidence="5" id="KW-0349">Heme</keyword>
<feature type="transmembrane region" description="Helical" evidence="6">
    <location>
        <begin position="696"/>
        <end position="715"/>
    </location>
</feature>
<feature type="transmembrane region" description="Helical" evidence="6">
    <location>
        <begin position="6"/>
        <end position="24"/>
    </location>
</feature>
<feature type="transmembrane region" description="Helical" evidence="6">
    <location>
        <begin position="67"/>
        <end position="84"/>
    </location>
</feature>
<dbReference type="GO" id="GO:0020037">
    <property type="term" value="F:heme binding"/>
    <property type="evidence" value="ECO:0007669"/>
    <property type="project" value="InterPro"/>
</dbReference>
<dbReference type="InterPro" id="IPR000883">
    <property type="entry name" value="Cyt_C_Oxase_1"/>
</dbReference>
<feature type="transmembrane region" description="Helical" evidence="6">
    <location>
        <begin position="313"/>
        <end position="331"/>
    </location>
</feature>
<dbReference type="PANTHER" id="PTHR10422:SF18">
    <property type="entry name" value="CYTOCHROME C OXIDASE SUBUNIT 1"/>
    <property type="match status" value="1"/>
</dbReference>
<keyword evidence="5" id="KW-0249">Electron transport</keyword>
<dbReference type="PATRIC" id="fig|272569.17.peg.1617"/>
<dbReference type="Gene3D" id="1.20.210.10">
    <property type="entry name" value="Cytochrome c oxidase-like, subunit I domain"/>
    <property type="match status" value="1"/>
</dbReference>
<dbReference type="SUPFAM" id="SSF81442">
    <property type="entry name" value="Cytochrome c oxidase subunit I-like"/>
    <property type="match status" value="1"/>
</dbReference>
<proteinExistence type="inferred from homology"/>
<dbReference type="eggNOG" id="arCOG01237">
    <property type="taxonomic scope" value="Archaea"/>
</dbReference>
<dbReference type="PROSITE" id="PS00077">
    <property type="entry name" value="COX1_CUB"/>
    <property type="match status" value="1"/>
</dbReference>
<dbReference type="GO" id="GO:0004129">
    <property type="term" value="F:cytochrome-c oxidase activity"/>
    <property type="evidence" value="ECO:0007669"/>
    <property type="project" value="InterPro"/>
</dbReference>
<dbReference type="AlphaFoldDB" id="Q5V3P4"/>
<dbReference type="GeneID" id="40151904"/>
<feature type="transmembrane region" description="Helical" evidence="6">
    <location>
        <begin position="150"/>
        <end position="172"/>
    </location>
</feature>
<comment type="similarity">
    <text evidence="5">Belongs to the heme-copper respiratory oxidase family.</text>
</comment>
<feature type="transmembrane region" description="Helical" evidence="6">
    <location>
        <begin position="663"/>
        <end position="684"/>
    </location>
</feature>
<gene>
    <name evidence="8" type="primary">coxA4</name>
    <name evidence="8" type="ordered locus">rrnAC0880</name>
    <name evidence="9" type="ORF">E6P14_07075</name>
</gene>
<name>Q5V3P4_HALMA</name>
<dbReference type="HOGENOM" id="CLU_011899_7_2_2"/>
<dbReference type="GO" id="GO:0009060">
    <property type="term" value="P:aerobic respiration"/>
    <property type="evidence" value="ECO:0007669"/>
    <property type="project" value="InterPro"/>
</dbReference>
<dbReference type="InterPro" id="IPR023615">
    <property type="entry name" value="Cyt_c_Oxase_su1_BS"/>
</dbReference>
<evidence type="ECO:0000313" key="10">
    <source>
        <dbReference type="Proteomes" id="UP000001169"/>
    </source>
</evidence>
<evidence type="ECO:0000259" key="7">
    <source>
        <dbReference type="PROSITE" id="PS50855"/>
    </source>
</evidence>
<dbReference type="PROSITE" id="PS50855">
    <property type="entry name" value="COX1"/>
    <property type="match status" value="1"/>
</dbReference>
<evidence type="ECO:0000256" key="5">
    <source>
        <dbReference type="RuleBase" id="RU000370"/>
    </source>
</evidence>
<evidence type="ECO:0000256" key="3">
    <source>
        <dbReference type="ARBA" id="ARBA00022989"/>
    </source>
</evidence>
<dbReference type="EC" id="1.9.3.1" evidence="8"/>
<dbReference type="EMBL" id="CP039138">
    <property type="protein sequence ID" value="QCP90631.1"/>
    <property type="molecule type" value="Genomic_DNA"/>
</dbReference>
<evidence type="ECO:0000256" key="1">
    <source>
        <dbReference type="ARBA" id="ARBA00004141"/>
    </source>
</evidence>
<reference evidence="8 10" key="1">
    <citation type="journal article" date="2004" name="Genome Res.">
        <title>Genome sequence of Haloarcula marismortui: a halophilic archaeon from the Dead Sea.</title>
        <authorList>
            <person name="Baliga N.S."/>
            <person name="Bonneau R."/>
            <person name="Facciotti M.T."/>
            <person name="Pan M."/>
            <person name="Glusman G."/>
            <person name="Deutsch E.W."/>
            <person name="Shannon P."/>
            <person name="Chiu Y."/>
            <person name="Weng R.S."/>
            <person name="Gan R.R."/>
            <person name="Hung P."/>
            <person name="Date S.V."/>
            <person name="Marcotte E."/>
            <person name="Hood L."/>
            <person name="Ng W.V."/>
        </authorList>
    </citation>
    <scope>NUCLEOTIDE SEQUENCE [LARGE SCALE GENOMIC DNA]</scope>
    <source>
        <strain evidence="8">ATCC 43049</strain>
        <strain evidence="10">ATCC 43049 / DSM 3752 / JCM 8966 / VKM B-1809</strain>
    </source>
</reference>